<dbReference type="InterPro" id="IPR019734">
    <property type="entry name" value="TPR_rpt"/>
</dbReference>
<evidence type="ECO:0000256" key="4">
    <source>
        <dbReference type="SAM" id="SignalP"/>
    </source>
</evidence>
<protein>
    <submittedName>
        <fullName evidence="5">Tetratricopeptide repeat protein</fullName>
    </submittedName>
</protein>
<dbReference type="SUPFAM" id="SSF48452">
    <property type="entry name" value="TPR-like"/>
    <property type="match status" value="2"/>
</dbReference>
<feature type="signal peptide" evidence="4">
    <location>
        <begin position="1"/>
        <end position="24"/>
    </location>
</feature>
<reference evidence="5" key="1">
    <citation type="submission" date="2020-10" db="EMBL/GenBank/DDBJ databases">
        <authorList>
            <person name="Gilroy R."/>
        </authorList>
    </citation>
    <scope>NUCLEOTIDE SEQUENCE</scope>
    <source>
        <strain evidence="5">G3-3990</strain>
    </source>
</reference>
<feature type="repeat" description="TPR" evidence="3">
    <location>
        <begin position="605"/>
        <end position="638"/>
    </location>
</feature>
<feature type="chain" id="PRO_5039062056" evidence="4">
    <location>
        <begin position="25"/>
        <end position="682"/>
    </location>
</feature>
<feature type="repeat" description="TPR" evidence="3">
    <location>
        <begin position="264"/>
        <end position="297"/>
    </location>
</feature>
<dbReference type="PROSITE" id="PS50005">
    <property type="entry name" value="TPR"/>
    <property type="match status" value="4"/>
</dbReference>
<feature type="repeat" description="TPR" evidence="3">
    <location>
        <begin position="230"/>
        <end position="263"/>
    </location>
</feature>
<organism evidence="5 6">
    <name type="scientific">Candidatus Gallipaludibacter merdavium</name>
    <dbReference type="NCBI Taxonomy" id="2840839"/>
    <lineage>
        <taxon>Bacteria</taxon>
        <taxon>Pseudomonadati</taxon>
        <taxon>Bacteroidota</taxon>
        <taxon>Bacteroidia</taxon>
        <taxon>Bacteroidales</taxon>
        <taxon>Candidatus Gallipaludibacter</taxon>
    </lineage>
</organism>
<evidence type="ECO:0000256" key="1">
    <source>
        <dbReference type="ARBA" id="ARBA00022737"/>
    </source>
</evidence>
<evidence type="ECO:0000256" key="3">
    <source>
        <dbReference type="PROSITE-ProRule" id="PRU00339"/>
    </source>
</evidence>
<feature type="repeat" description="TPR" evidence="3">
    <location>
        <begin position="94"/>
        <end position="127"/>
    </location>
</feature>
<reference evidence="5" key="2">
    <citation type="journal article" date="2021" name="PeerJ">
        <title>Extensive microbial diversity within the chicken gut microbiome revealed by metagenomics and culture.</title>
        <authorList>
            <person name="Gilroy R."/>
            <person name="Ravi A."/>
            <person name="Getino M."/>
            <person name="Pursley I."/>
            <person name="Horton D.L."/>
            <person name="Alikhan N.F."/>
            <person name="Baker D."/>
            <person name="Gharbi K."/>
            <person name="Hall N."/>
            <person name="Watson M."/>
            <person name="Adriaenssens E.M."/>
            <person name="Foster-Nyarko E."/>
            <person name="Jarju S."/>
            <person name="Secka A."/>
            <person name="Antonio M."/>
            <person name="Oren A."/>
            <person name="Chaudhuri R.R."/>
            <person name="La Ragione R."/>
            <person name="Hildebrand F."/>
            <person name="Pallen M.J."/>
        </authorList>
    </citation>
    <scope>NUCLEOTIDE SEQUENCE</scope>
    <source>
        <strain evidence="5">G3-3990</strain>
    </source>
</reference>
<dbReference type="AlphaFoldDB" id="A0A9D9HSU8"/>
<dbReference type="Proteomes" id="UP000823641">
    <property type="component" value="Unassembled WGS sequence"/>
</dbReference>
<dbReference type="Gene3D" id="1.25.40.10">
    <property type="entry name" value="Tetratricopeptide repeat domain"/>
    <property type="match status" value="5"/>
</dbReference>
<gene>
    <name evidence="5" type="ORF">IAA73_04335</name>
</gene>
<keyword evidence="2 3" id="KW-0802">TPR repeat</keyword>
<proteinExistence type="predicted"/>
<dbReference type="InterPro" id="IPR050498">
    <property type="entry name" value="Ycf3"/>
</dbReference>
<keyword evidence="1" id="KW-0677">Repeat</keyword>
<dbReference type="Pfam" id="PF13432">
    <property type="entry name" value="TPR_16"/>
    <property type="match status" value="1"/>
</dbReference>
<dbReference type="EMBL" id="JADIMG010000045">
    <property type="protein sequence ID" value="MBO8459546.1"/>
    <property type="molecule type" value="Genomic_DNA"/>
</dbReference>
<dbReference type="PROSITE" id="PS50293">
    <property type="entry name" value="TPR_REGION"/>
    <property type="match status" value="3"/>
</dbReference>
<accession>A0A9D9HSU8</accession>
<dbReference type="PROSITE" id="PS51257">
    <property type="entry name" value="PROKAR_LIPOPROTEIN"/>
    <property type="match status" value="1"/>
</dbReference>
<dbReference type="SMART" id="SM00028">
    <property type="entry name" value="TPR"/>
    <property type="match status" value="12"/>
</dbReference>
<sequence>MQKKKIFWLLFVLMGACASLSAQLNTERIMAIGRNALYFEDYVLSIQYFNQVIKIKPYMAEPYMYRAIAKTQLGDYYGAEKDCNESIKRNPFLPGVYYIRGFIYRSMGKYAEAEADFTHALEFSPENKAYLMNRADVRSLQEKYQEAKEDVDLLLAREPHAADLHFEMGRILLADKDTAGAEASFSNVVKYAPYESAGWSARGFLRMSQNHLDSALVDFNKAIELGSQWPGDYINRGVIFYKKHDYRNALADYDEAIQLAPDNLQCYYNRGTLRNELGDYNNALADFDKVLEIDPSCMEGRYQHGIISLELRQWETALNDFDTIISVHPYFLPAYYLASQAEQAMGNTKEAFAYRKKAYDLEENKEEIQKQRKAAALNTDVMMAENRPANDNRKEFSARAAQDMEEKSGKYDNNIRGTIQQQYVDIVNEPNFTLTYYARTNNIRQTNYYHPAIEELKNKIQISAPIKITNQEIALSADLIGRHFEAISTLSERIKAQPDDAYLYLSRAIEFAVVQDYASAIENLNTTLQLNDKLALAYFLRANLRYKLLVYANSTDDTSLWNDMQNRISNPNGKLRLSTENQYKFEFEMIVRDYDKTIELLPTFSFAYFNKANVLCLQKDFEAAIEYYKQAIQIDKDFAEAYYNLGLTQIFINQTTEGINNLGKAGELGVYQAYNLISRFQD</sequence>
<comment type="caution">
    <text evidence="5">The sequence shown here is derived from an EMBL/GenBank/DDBJ whole genome shotgun (WGS) entry which is preliminary data.</text>
</comment>
<dbReference type="Pfam" id="PF13414">
    <property type="entry name" value="TPR_11"/>
    <property type="match status" value="1"/>
</dbReference>
<evidence type="ECO:0000256" key="2">
    <source>
        <dbReference type="ARBA" id="ARBA00022803"/>
    </source>
</evidence>
<evidence type="ECO:0000313" key="5">
    <source>
        <dbReference type="EMBL" id="MBO8459546.1"/>
    </source>
</evidence>
<name>A0A9D9HSU8_9BACT</name>
<dbReference type="InterPro" id="IPR011990">
    <property type="entry name" value="TPR-like_helical_dom_sf"/>
</dbReference>
<evidence type="ECO:0000313" key="6">
    <source>
        <dbReference type="Proteomes" id="UP000823641"/>
    </source>
</evidence>
<dbReference type="PANTHER" id="PTHR44858:SF1">
    <property type="entry name" value="UDP-N-ACETYLGLUCOSAMINE--PEPTIDE N-ACETYLGLUCOSAMINYLTRANSFERASE SPINDLY-RELATED"/>
    <property type="match status" value="1"/>
</dbReference>
<keyword evidence="4" id="KW-0732">Signal</keyword>
<dbReference type="Pfam" id="PF00515">
    <property type="entry name" value="TPR_1"/>
    <property type="match status" value="3"/>
</dbReference>
<dbReference type="PANTHER" id="PTHR44858">
    <property type="entry name" value="TETRATRICOPEPTIDE REPEAT PROTEIN 6"/>
    <property type="match status" value="1"/>
</dbReference>